<proteinExistence type="predicted"/>
<keyword evidence="3" id="KW-1185">Reference proteome</keyword>
<sequence length="304" mass="34591">MSTHRSSPTTSNPDYFRIEDDWEWDPSVEKDLSDNAFEEIRKYVQSAREMYDSGKPLFPRSVILDAAQQLKAKSDKIFLRGWDGQVKEYPYYRARGEETLIPILHFGAFENRIKFAYIAGSTYNPLSICWTNGFAQHPRHTLEQITDKFKMHEKSWREGDICPLITESICKMDPVPTKVIGLGLGTPDQCDGKGPFFQHAAIVTIAEVLKEKGGREAACMSFCQDPAYSSTDKELLEDLNVTVLESPMGFLEIDSNSIVVSISPNVPVKQIVADDRSHWPAMMIWARIDSTEQEKEMYSPRHAL</sequence>
<evidence type="ECO:0000259" key="1">
    <source>
        <dbReference type="Pfam" id="PF07985"/>
    </source>
</evidence>
<evidence type="ECO:0000313" key="3">
    <source>
        <dbReference type="Proteomes" id="UP000799772"/>
    </source>
</evidence>
<dbReference type="PANTHER" id="PTHR42080:SF3">
    <property type="entry name" value="SRR1-LIKE DOMAIN-CONTAINING PROTEIN"/>
    <property type="match status" value="1"/>
</dbReference>
<protein>
    <recommendedName>
        <fullName evidence="1">SRR1-like domain-containing protein</fullName>
    </recommendedName>
</protein>
<dbReference type="OrthoDB" id="3731329at2759"/>
<organism evidence="2 3">
    <name type="scientific">Rhizodiscina lignyota</name>
    <dbReference type="NCBI Taxonomy" id="1504668"/>
    <lineage>
        <taxon>Eukaryota</taxon>
        <taxon>Fungi</taxon>
        <taxon>Dikarya</taxon>
        <taxon>Ascomycota</taxon>
        <taxon>Pezizomycotina</taxon>
        <taxon>Dothideomycetes</taxon>
        <taxon>Pleosporomycetidae</taxon>
        <taxon>Aulographales</taxon>
        <taxon>Rhizodiscinaceae</taxon>
        <taxon>Rhizodiscina</taxon>
    </lineage>
</organism>
<comment type="caution">
    <text evidence="2">The sequence shown here is derived from an EMBL/GenBank/DDBJ whole genome shotgun (WGS) entry which is preliminary data.</text>
</comment>
<dbReference type="PANTHER" id="PTHR42080">
    <property type="entry name" value="SRR1 DOMAIN-CONTAINING PROTEIN"/>
    <property type="match status" value="1"/>
</dbReference>
<feature type="domain" description="SRR1-like" evidence="1">
    <location>
        <begin position="174"/>
        <end position="294"/>
    </location>
</feature>
<evidence type="ECO:0000313" key="2">
    <source>
        <dbReference type="EMBL" id="KAF2092509.1"/>
    </source>
</evidence>
<dbReference type="AlphaFoldDB" id="A0A9P4I4W9"/>
<dbReference type="InterPro" id="IPR012942">
    <property type="entry name" value="SRR1-like"/>
</dbReference>
<reference evidence="2" key="1">
    <citation type="journal article" date="2020" name="Stud. Mycol.">
        <title>101 Dothideomycetes genomes: a test case for predicting lifestyles and emergence of pathogens.</title>
        <authorList>
            <person name="Haridas S."/>
            <person name="Albert R."/>
            <person name="Binder M."/>
            <person name="Bloem J."/>
            <person name="Labutti K."/>
            <person name="Salamov A."/>
            <person name="Andreopoulos B."/>
            <person name="Baker S."/>
            <person name="Barry K."/>
            <person name="Bills G."/>
            <person name="Bluhm B."/>
            <person name="Cannon C."/>
            <person name="Castanera R."/>
            <person name="Culley D."/>
            <person name="Daum C."/>
            <person name="Ezra D."/>
            <person name="Gonzalez J."/>
            <person name="Henrissat B."/>
            <person name="Kuo A."/>
            <person name="Liang C."/>
            <person name="Lipzen A."/>
            <person name="Lutzoni F."/>
            <person name="Magnuson J."/>
            <person name="Mondo S."/>
            <person name="Nolan M."/>
            <person name="Ohm R."/>
            <person name="Pangilinan J."/>
            <person name="Park H.-J."/>
            <person name="Ramirez L."/>
            <person name="Alfaro M."/>
            <person name="Sun H."/>
            <person name="Tritt A."/>
            <person name="Yoshinaga Y."/>
            <person name="Zwiers L.-H."/>
            <person name="Turgeon B."/>
            <person name="Goodwin S."/>
            <person name="Spatafora J."/>
            <person name="Crous P."/>
            <person name="Grigoriev I."/>
        </authorList>
    </citation>
    <scope>NUCLEOTIDE SEQUENCE</scope>
    <source>
        <strain evidence="2">CBS 133067</strain>
    </source>
</reference>
<dbReference type="Pfam" id="PF07985">
    <property type="entry name" value="SRR1"/>
    <property type="match status" value="1"/>
</dbReference>
<gene>
    <name evidence="2" type="ORF">NA57DRAFT_82225</name>
</gene>
<dbReference type="EMBL" id="ML978145">
    <property type="protein sequence ID" value="KAF2092509.1"/>
    <property type="molecule type" value="Genomic_DNA"/>
</dbReference>
<dbReference type="Proteomes" id="UP000799772">
    <property type="component" value="Unassembled WGS sequence"/>
</dbReference>
<name>A0A9P4I4W9_9PEZI</name>
<accession>A0A9P4I4W9</accession>